<reference evidence="1 2" key="1">
    <citation type="journal article" date="2012" name="J. Bacteriol.">
        <title>Comparative Genomic Analyses of 17 Clinical Isolates of Gardnerella vaginalis Provide Evidence of Multiple Genetically Isolated Clades Consistent with Subspeciation into Genovars.</title>
        <authorList>
            <person name="Ahmed A."/>
            <person name="Earl J."/>
            <person name="Retchless A."/>
            <person name="Hillier S."/>
            <person name="Rabe L."/>
            <person name="Cherpes T."/>
            <person name="Powell E."/>
            <person name="Janto B."/>
            <person name="Eutsey R."/>
            <person name="Hiller N.L."/>
            <person name="Boissy R."/>
            <person name="Dahlgreen M."/>
            <person name="Hall B."/>
            <person name="Costerton J."/>
            <person name="Post J.C."/>
            <person name="Hu F."/>
            <person name="Ehrlich G."/>
        </authorList>
    </citation>
    <scope>NUCLEOTIDE SEQUENCE [LARGE SCALE GENOMIC DNA]</scope>
    <source>
        <strain evidence="1 2">55152</strain>
    </source>
</reference>
<protein>
    <submittedName>
        <fullName evidence="1">Uncharacterized protein</fullName>
    </submittedName>
</protein>
<evidence type="ECO:0000313" key="2">
    <source>
        <dbReference type="Proteomes" id="UP000005936"/>
    </source>
</evidence>
<dbReference type="EMBL" id="ADEQ01000009">
    <property type="protein sequence ID" value="EIK80501.1"/>
    <property type="molecule type" value="Genomic_DNA"/>
</dbReference>
<comment type="caution">
    <text evidence="1">The sequence shown here is derived from an EMBL/GenBank/DDBJ whole genome shotgun (WGS) entry which is preliminary data.</text>
</comment>
<accession>I4LU61</accession>
<name>I4LU61_GARVA</name>
<evidence type="ECO:0000313" key="1">
    <source>
        <dbReference type="EMBL" id="EIK80501.1"/>
    </source>
</evidence>
<organism evidence="1 2">
    <name type="scientific">Gardnerella vaginalis 55152</name>
    <dbReference type="NCBI Taxonomy" id="698955"/>
    <lineage>
        <taxon>Bacteria</taxon>
        <taxon>Bacillati</taxon>
        <taxon>Actinomycetota</taxon>
        <taxon>Actinomycetes</taxon>
        <taxon>Bifidobacteriales</taxon>
        <taxon>Bifidobacteriaceae</taxon>
        <taxon>Gardnerella</taxon>
    </lineage>
</organism>
<proteinExistence type="predicted"/>
<gene>
    <name evidence="1" type="ORF">CGSMWGv55152_02898</name>
</gene>
<dbReference type="AlphaFoldDB" id="I4LU61"/>
<sequence length="70" mass="7481">MIITAARKKIGVDKAVLVSLVLDLTHGVFRNRFAVAAQHHAAKTNCIIASSMIPASFDSVKYRDTAATAP</sequence>
<dbReference type="Proteomes" id="UP000005936">
    <property type="component" value="Unassembled WGS sequence"/>
</dbReference>